<sequence length="218" mass="24649">MKASTTGELYAAFMQEIKQRIGKVERIIVEVAHRPEGEEASYLVELAHLQIRFICELTALASLAAHNSYGIRKDLLKKWHADIIFDELERINPHSFPVPVRATVGPDGVYQFQPAKERRLSRAHLKQIYGNCGRLLHRGVLKHTLQGRERTYDLNQVAAWLKQLYGLLAEHMILLPKEQQVLMVNLIDGEGGRVQVAKAVSDGPFAVSPDFRLGHKDP</sequence>
<dbReference type="AlphaFoldDB" id="A0A9X1TX12"/>
<dbReference type="Proteomes" id="UP001139410">
    <property type="component" value="Unassembled WGS sequence"/>
</dbReference>
<dbReference type="EMBL" id="JAKFGM010000001">
    <property type="protein sequence ID" value="MCF2513668.1"/>
    <property type="molecule type" value="Genomic_DNA"/>
</dbReference>
<comment type="caution">
    <text evidence="1">The sequence shown here is derived from an EMBL/GenBank/DDBJ whole genome shotgun (WGS) entry which is preliminary data.</text>
</comment>
<reference evidence="1" key="1">
    <citation type="submission" date="2022-01" db="EMBL/GenBank/DDBJ databases">
        <authorList>
            <person name="Jo J.-H."/>
            <person name="Im W.-T."/>
        </authorList>
    </citation>
    <scope>NUCLEOTIDE SEQUENCE</scope>
    <source>
        <strain evidence="1">G124</strain>
    </source>
</reference>
<gene>
    <name evidence="1" type="ORF">LVY65_01115</name>
</gene>
<protein>
    <submittedName>
        <fullName evidence="1">Uncharacterized protein</fullName>
    </submittedName>
</protein>
<evidence type="ECO:0000313" key="2">
    <source>
        <dbReference type="Proteomes" id="UP001139410"/>
    </source>
</evidence>
<accession>A0A9X1TX12</accession>
<organism evidence="1 2">
    <name type="scientific">Sphingomonas cremea</name>
    <dbReference type="NCBI Taxonomy" id="2904799"/>
    <lineage>
        <taxon>Bacteria</taxon>
        <taxon>Pseudomonadati</taxon>
        <taxon>Pseudomonadota</taxon>
        <taxon>Alphaproteobacteria</taxon>
        <taxon>Sphingomonadales</taxon>
        <taxon>Sphingomonadaceae</taxon>
        <taxon>Sphingomonas</taxon>
    </lineage>
</organism>
<proteinExistence type="predicted"/>
<name>A0A9X1TX12_9SPHN</name>
<keyword evidence="2" id="KW-1185">Reference proteome</keyword>
<evidence type="ECO:0000313" key="1">
    <source>
        <dbReference type="EMBL" id="MCF2513668.1"/>
    </source>
</evidence>
<dbReference type="RefSeq" id="WP_235066171.1">
    <property type="nucleotide sequence ID" value="NZ_JAKFGM010000001.1"/>
</dbReference>